<dbReference type="GO" id="GO:0009277">
    <property type="term" value="C:fungal-type cell wall"/>
    <property type="evidence" value="ECO:0007669"/>
    <property type="project" value="TreeGrafter"/>
</dbReference>
<feature type="chain" id="PRO_5035461613" evidence="1">
    <location>
        <begin position="16"/>
        <end position="228"/>
    </location>
</feature>
<gene>
    <name evidence="3" type="ORF">B0I35DRAFT_411530</name>
</gene>
<reference evidence="3" key="1">
    <citation type="journal article" date="2021" name="Nat. Commun.">
        <title>Genetic determinants of endophytism in the Arabidopsis root mycobiome.</title>
        <authorList>
            <person name="Mesny F."/>
            <person name="Miyauchi S."/>
            <person name="Thiergart T."/>
            <person name="Pickel B."/>
            <person name="Atanasova L."/>
            <person name="Karlsson M."/>
            <person name="Huettel B."/>
            <person name="Barry K.W."/>
            <person name="Haridas S."/>
            <person name="Chen C."/>
            <person name="Bauer D."/>
            <person name="Andreopoulos W."/>
            <person name="Pangilinan J."/>
            <person name="LaButti K."/>
            <person name="Riley R."/>
            <person name="Lipzen A."/>
            <person name="Clum A."/>
            <person name="Drula E."/>
            <person name="Henrissat B."/>
            <person name="Kohler A."/>
            <person name="Grigoriev I.V."/>
            <person name="Martin F.M."/>
            <person name="Hacquard S."/>
        </authorList>
    </citation>
    <scope>NUCLEOTIDE SEQUENCE</scope>
    <source>
        <strain evidence="3">MPI-CAGE-CH-0235</strain>
    </source>
</reference>
<evidence type="ECO:0000259" key="2">
    <source>
        <dbReference type="Pfam" id="PF11790"/>
    </source>
</evidence>
<accession>A0A8K0SG09</accession>
<dbReference type="InterPro" id="IPR017853">
    <property type="entry name" value="GH"/>
</dbReference>
<dbReference type="PANTHER" id="PTHR34154">
    <property type="entry name" value="ALKALI-SENSITIVE LINKAGE PROTEIN 1"/>
    <property type="match status" value="1"/>
</dbReference>
<organism evidence="3 4">
    <name type="scientific">Stachybotrys elegans</name>
    <dbReference type="NCBI Taxonomy" id="80388"/>
    <lineage>
        <taxon>Eukaryota</taxon>
        <taxon>Fungi</taxon>
        <taxon>Dikarya</taxon>
        <taxon>Ascomycota</taxon>
        <taxon>Pezizomycotina</taxon>
        <taxon>Sordariomycetes</taxon>
        <taxon>Hypocreomycetidae</taxon>
        <taxon>Hypocreales</taxon>
        <taxon>Stachybotryaceae</taxon>
        <taxon>Stachybotrys</taxon>
    </lineage>
</organism>
<evidence type="ECO:0000313" key="3">
    <source>
        <dbReference type="EMBL" id="KAH7311311.1"/>
    </source>
</evidence>
<sequence>MKLFAVVSLAALVAGLPTSGDTPKTLSARANDVPFGNKKGLAYNDGNAIRALSRPGSATWAYNWGPALDAPAFQGIPMCWGATGECNANGIMAKIDRGDTPWVLGYNEPDMNRDQGGCNLRPSQAYDAWGNDMFKFQQRGARLVCPAISSYDTANSQFTGYASGLTWLRQFAYYRNNPWEFRCDAQALHWYGVEGRSGRDQAYLFIDYMNRAHALGSPIRSIYGRAFA</sequence>
<proteinExistence type="predicted"/>
<dbReference type="GO" id="GO:0071966">
    <property type="term" value="P:fungal-type cell wall polysaccharide metabolic process"/>
    <property type="evidence" value="ECO:0007669"/>
    <property type="project" value="TreeGrafter"/>
</dbReference>
<dbReference type="Proteomes" id="UP000813444">
    <property type="component" value="Unassembled WGS sequence"/>
</dbReference>
<dbReference type="EMBL" id="JAGPNK010000011">
    <property type="protein sequence ID" value="KAH7311311.1"/>
    <property type="molecule type" value="Genomic_DNA"/>
</dbReference>
<dbReference type="InterPro" id="IPR053183">
    <property type="entry name" value="ASL1"/>
</dbReference>
<keyword evidence="4" id="KW-1185">Reference proteome</keyword>
<name>A0A8K0SG09_9HYPO</name>
<dbReference type="Pfam" id="PF11790">
    <property type="entry name" value="Glyco_hydro_cc"/>
    <property type="match status" value="1"/>
</dbReference>
<evidence type="ECO:0000313" key="4">
    <source>
        <dbReference type="Proteomes" id="UP000813444"/>
    </source>
</evidence>
<evidence type="ECO:0000256" key="1">
    <source>
        <dbReference type="SAM" id="SignalP"/>
    </source>
</evidence>
<protein>
    <submittedName>
        <fullName evidence="3">Glycosyl hydrolase catalytic core-domain-containing protein</fullName>
    </submittedName>
</protein>
<feature type="domain" description="Asl1-like glycosyl hydrolase catalytic" evidence="2">
    <location>
        <begin position="40"/>
        <end position="213"/>
    </location>
</feature>
<comment type="caution">
    <text evidence="3">The sequence shown here is derived from an EMBL/GenBank/DDBJ whole genome shotgun (WGS) entry which is preliminary data.</text>
</comment>
<dbReference type="AlphaFoldDB" id="A0A8K0SG09"/>
<dbReference type="SUPFAM" id="SSF51445">
    <property type="entry name" value="(Trans)glycosidases"/>
    <property type="match status" value="1"/>
</dbReference>
<dbReference type="InterPro" id="IPR024655">
    <property type="entry name" value="Asl1_glyco_hydro_catalytic"/>
</dbReference>
<dbReference type="PANTHER" id="PTHR34154:SF3">
    <property type="entry name" value="ALKALI-SENSITIVE LINKAGE PROTEIN 1"/>
    <property type="match status" value="1"/>
</dbReference>
<feature type="signal peptide" evidence="1">
    <location>
        <begin position="1"/>
        <end position="15"/>
    </location>
</feature>
<dbReference type="OrthoDB" id="5985073at2759"/>
<keyword evidence="1" id="KW-0732">Signal</keyword>
<dbReference type="GO" id="GO:0016787">
    <property type="term" value="F:hydrolase activity"/>
    <property type="evidence" value="ECO:0007669"/>
    <property type="project" value="UniProtKB-KW"/>
</dbReference>
<keyword evidence="3" id="KW-0378">Hydrolase</keyword>